<gene>
    <name evidence="1" type="primary">gldD</name>
    <name evidence="1" type="ORF">HKT18_03615</name>
</gene>
<sequence length="189" mass="21643">MTNKIIGFLTVVLLLSFTGCKDDAIPKPASQLRLDYPVAQYVSFSNHCPVAFDINEDAIIKEDKNCGFSINYPKMKATIYLTYKTVNGDINKLLRDAQKLTYEHVIKADDILEQPYINPDKKVYGMFYQVRGNAATNAQFYATDSTKHFVTGSVYFYAKPNFDSIMPAADYIKNDMQQLMETIQWTRDR</sequence>
<dbReference type="RefSeq" id="WP_171221481.1">
    <property type="nucleotide sequence ID" value="NZ_CP121446.1"/>
</dbReference>
<evidence type="ECO:0000313" key="1">
    <source>
        <dbReference type="EMBL" id="NNT71297.1"/>
    </source>
</evidence>
<dbReference type="PROSITE" id="PS51257">
    <property type="entry name" value="PROKAR_LIPOPROTEIN"/>
    <property type="match status" value="1"/>
</dbReference>
<keyword evidence="1" id="KW-0449">Lipoprotein</keyword>
<proteinExistence type="predicted"/>
<protein>
    <submittedName>
        <fullName evidence="1">Gliding motility lipoprotein GldD</fullName>
    </submittedName>
</protein>
<dbReference type="NCBIfam" id="TIGR03512">
    <property type="entry name" value="GldD_lipo"/>
    <property type="match status" value="1"/>
</dbReference>
<keyword evidence="2" id="KW-1185">Reference proteome</keyword>
<dbReference type="EMBL" id="JABEVX010000001">
    <property type="protein sequence ID" value="NNT71297.1"/>
    <property type="molecule type" value="Genomic_DNA"/>
</dbReference>
<dbReference type="Pfam" id="PF25593">
    <property type="entry name" value="GldD_lipo"/>
    <property type="match status" value="1"/>
</dbReference>
<reference evidence="1 2" key="1">
    <citation type="submission" date="2020-05" db="EMBL/GenBank/DDBJ databases">
        <title>Draft genome of Flavobacterium sp. IMCC34852.</title>
        <authorList>
            <person name="Song J."/>
            <person name="Cho J.-C."/>
        </authorList>
    </citation>
    <scope>NUCLEOTIDE SEQUENCE [LARGE SCALE GENOMIC DNA]</scope>
    <source>
        <strain evidence="1 2">IMCC34852</strain>
    </source>
</reference>
<name>A0A7Y3VY85_9FLAO</name>
<dbReference type="InterPro" id="IPR019850">
    <property type="entry name" value="GldD-like"/>
</dbReference>
<dbReference type="AlphaFoldDB" id="A0A7Y3VY85"/>
<dbReference type="Proteomes" id="UP000536509">
    <property type="component" value="Unassembled WGS sequence"/>
</dbReference>
<comment type="caution">
    <text evidence="1">The sequence shown here is derived from an EMBL/GenBank/DDBJ whole genome shotgun (WGS) entry which is preliminary data.</text>
</comment>
<organism evidence="1 2">
    <name type="scientific">Flavobacterium rivulicola</name>
    <dbReference type="NCBI Taxonomy" id="2732161"/>
    <lineage>
        <taxon>Bacteria</taxon>
        <taxon>Pseudomonadati</taxon>
        <taxon>Bacteroidota</taxon>
        <taxon>Flavobacteriia</taxon>
        <taxon>Flavobacteriales</taxon>
        <taxon>Flavobacteriaceae</taxon>
        <taxon>Flavobacterium</taxon>
    </lineage>
</organism>
<accession>A0A7Y3VY85</accession>
<evidence type="ECO:0000313" key="2">
    <source>
        <dbReference type="Proteomes" id="UP000536509"/>
    </source>
</evidence>